<feature type="region of interest" description="Disordered" evidence="1">
    <location>
        <begin position="156"/>
        <end position="200"/>
    </location>
</feature>
<proteinExistence type="predicted"/>
<dbReference type="RefSeq" id="WP_329410735.1">
    <property type="nucleotide sequence ID" value="NZ_CP109441.1"/>
</dbReference>
<accession>A0ABZ1YXX9</accession>
<sequence>MGYSPEKPLVFSLPPVEAQPDQPLPDAGRFLRVFSGAEEPTTVMLRCAQQYIGILRLIYDQRRNVPDVFHEQLSVLTFLIDQEAGGHVREITVEASAPMNPSSYGDIVYWLAWKYLLYALRQHDPAHGERDAAALLKQCKAFDQLVEDVRAGQVRLPEKATDDLPPRMVRPNASSGDVRRLVQTSDGDSGSDAIADNAGQ</sequence>
<name>A0ABZ1YXX9_9NOCA</name>
<dbReference type="EMBL" id="CP109441">
    <property type="protein sequence ID" value="WUV46730.1"/>
    <property type="molecule type" value="Genomic_DNA"/>
</dbReference>
<feature type="compositionally biased region" description="Low complexity" evidence="1">
    <location>
        <begin position="185"/>
        <end position="200"/>
    </location>
</feature>
<evidence type="ECO:0000313" key="2">
    <source>
        <dbReference type="EMBL" id="WUV46730.1"/>
    </source>
</evidence>
<dbReference type="Proteomes" id="UP001432062">
    <property type="component" value="Chromosome"/>
</dbReference>
<evidence type="ECO:0000313" key="3">
    <source>
        <dbReference type="Proteomes" id="UP001432062"/>
    </source>
</evidence>
<keyword evidence="3" id="KW-1185">Reference proteome</keyword>
<evidence type="ECO:0008006" key="4">
    <source>
        <dbReference type="Google" id="ProtNLM"/>
    </source>
</evidence>
<reference evidence="2" key="1">
    <citation type="submission" date="2022-10" db="EMBL/GenBank/DDBJ databases">
        <title>The complete genomes of actinobacterial strains from the NBC collection.</title>
        <authorList>
            <person name="Joergensen T.S."/>
            <person name="Alvarez Arevalo M."/>
            <person name="Sterndorff E.B."/>
            <person name="Faurdal D."/>
            <person name="Vuksanovic O."/>
            <person name="Mourched A.-S."/>
            <person name="Charusanti P."/>
            <person name="Shaw S."/>
            <person name="Blin K."/>
            <person name="Weber T."/>
        </authorList>
    </citation>
    <scope>NUCLEOTIDE SEQUENCE</scope>
    <source>
        <strain evidence="2">NBC_01482</strain>
    </source>
</reference>
<organism evidence="2 3">
    <name type="scientific">Nocardia vinacea</name>
    <dbReference type="NCBI Taxonomy" id="96468"/>
    <lineage>
        <taxon>Bacteria</taxon>
        <taxon>Bacillati</taxon>
        <taxon>Actinomycetota</taxon>
        <taxon>Actinomycetes</taxon>
        <taxon>Mycobacteriales</taxon>
        <taxon>Nocardiaceae</taxon>
        <taxon>Nocardia</taxon>
    </lineage>
</organism>
<evidence type="ECO:0000256" key="1">
    <source>
        <dbReference type="SAM" id="MobiDB-lite"/>
    </source>
</evidence>
<gene>
    <name evidence="2" type="ORF">OG563_00250</name>
</gene>
<protein>
    <recommendedName>
        <fullName evidence="4">DUF4194 domain-containing protein</fullName>
    </recommendedName>
</protein>
<feature type="compositionally biased region" description="Basic and acidic residues" evidence="1">
    <location>
        <begin position="156"/>
        <end position="165"/>
    </location>
</feature>